<keyword evidence="8" id="KW-1133">Transmembrane helix</keyword>
<keyword evidence="6" id="KW-1015">Disulfide bond</keyword>
<dbReference type="SMART" id="SM00406">
    <property type="entry name" value="IGv"/>
    <property type="match status" value="2"/>
</dbReference>
<dbReference type="PANTHER" id="PTHR19433:SF111">
    <property type="entry name" value="T CELL RECEPTOR ALPHA VARIABLE 4"/>
    <property type="match status" value="1"/>
</dbReference>
<dbReference type="Proteomes" id="UP000265040">
    <property type="component" value="Chromosome 10"/>
</dbReference>
<evidence type="ECO:0000256" key="9">
    <source>
        <dbReference type="SAM" id="SignalP"/>
    </source>
</evidence>
<dbReference type="GO" id="GO:0002376">
    <property type="term" value="P:immune system process"/>
    <property type="evidence" value="ECO:0007669"/>
    <property type="project" value="UniProtKB-KW"/>
</dbReference>
<sequence length="351" mass="39121">MIGKLAALILLSSASLIQAAEVLHQIPLTEIEVGESVTLICPVSEKEGKFFHWYKQPLGYRAQKIAAGILGVITVTEQFKEPRFTISKGQDQYLFTIRNVTKGDQAIYFCQNGTAYAQDIVNSTFLAVNDQNQPNHFYVKQSPETESVQPGNTVNLQCSLLSKNMENRVQCPDEHSVYWFRAGSEEFNPGVIYTNRDRRHQQGEKSCSYSLSKTIQDSSDTGTYYCAVVTCGKILLGEGTKVETKPELDLAVLVLGVLLACCVTVIAAFIFFGSRRKVCEHCKGEMSASHLPGRDRPSADQTNDLVDTAVNYVALNFSTNNTKRMTMNRESARECLYSAVEYSRADQHVQH</sequence>
<comment type="subcellular location">
    <subcellularLocation>
        <location evidence="1">Cell membrane</location>
    </subcellularLocation>
</comment>
<keyword evidence="2" id="KW-1003">Cell membrane</keyword>
<accession>A0A3Q1H988</accession>
<feature type="transmembrane region" description="Helical" evidence="8">
    <location>
        <begin position="250"/>
        <end position="273"/>
    </location>
</feature>
<evidence type="ECO:0000259" key="10">
    <source>
        <dbReference type="PROSITE" id="PS50835"/>
    </source>
</evidence>
<keyword evidence="12" id="KW-1185">Reference proteome</keyword>
<name>A0A3Q1H988_ANATE</name>
<reference evidence="11" key="3">
    <citation type="submission" date="2025-09" db="UniProtKB">
        <authorList>
            <consortium name="Ensembl"/>
        </authorList>
    </citation>
    <scope>IDENTIFICATION</scope>
</reference>
<dbReference type="InterPro" id="IPR013783">
    <property type="entry name" value="Ig-like_fold"/>
</dbReference>
<dbReference type="InterPro" id="IPR036179">
    <property type="entry name" value="Ig-like_dom_sf"/>
</dbReference>
<dbReference type="SMART" id="SM00409">
    <property type="entry name" value="IG"/>
    <property type="match status" value="2"/>
</dbReference>
<dbReference type="CDD" id="cd00099">
    <property type="entry name" value="IgV"/>
    <property type="match status" value="2"/>
</dbReference>
<dbReference type="GO" id="GO:0005886">
    <property type="term" value="C:plasma membrane"/>
    <property type="evidence" value="ECO:0007669"/>
    <property type="project" value="UniProtKB-SubCell"/>
</dbReference>
<evidence type="ECO:0000313" key="12">
    <source>
        <dbReference type="Proteomes" id="UP000265040"/>
    </source>
</evidence>
<dbReference type="AlphaFoldDB" id="A0A3Q1H988"/>
<dbReference type="InParanoid" id="A0A3Q1H988"/>
<evidence type="ECO:0000256" key="5">
    <source>
        <dbReference type="ARBA" id="ARBA00023136"/>
    </source>
</evidence>
<dbReference type="RefSeq" id="XP_026212947.1">
    <property type="nucleotide sequence ID" value="XM_026357162.1"/>
</dbReference>
<reference evidence="11" key="2">
    <citation type="submission" date="2025-08" db="UniProtKB">
        <authorList>
            <consortium name="Ensembl"/>
        </authorList>
    </citation>
    <scope>IDENTIFICATION</scope>
</reference>
<feature type="signal peptide" evidence="9">
    <location>
        <begin position="1"/>
        <end position="19"/>
    </location>
</feature>
<dbReference type="PANTHER" id="PTHR19433">
    <property type="entry name" value="T-CELL RECEPTOR ALPHA CHAIN V REGION-RELATED"/>
    <property type="match status" value="1"/>
</dbReference>
<dbReference type="InterPro" id="IPR007110">
    <property type="entry name" value="Ig-like_dom"/>
</dbReference>
<feature type="domain" description="Ig-like" evidence="10">
    <location>
        <begin position="134"/>
        <end position="228"/>
    </location>
</feature>
<reference evidence="11" key="1">
    <citation type="submission" date="2021-04" db="EMBL/GenBank/DDBJ databases">
        <authorList>
            <consortium name="Wellcome Sanger Institute Data Sharing"/>
        </authorList>
    </citation>
    <scope>NUCLEOTIDE SEQUENCE [LARGE SCALE GENOMIC DNA]</scope>
</reference>
<feature type="domain" description="Ig-like" evidence="10">
    <location>
        <begin position="20"/>
        <end position="111"/>
    </location>
</feature>
<dbReference type="InterPro" id="IPR013106">
    <property type="entry name" value="Ig_V-set"/>
</dbReference>
<dbReference type="Pfam" id="PF07686">
    <property type="entry name" value="V-set"/>
    <property type="match status" value="2"/>
</dbReference>
<keyword evidence="8" id="KW-0812">Transmembrane</keyword>
<dbReference type="PROSITE" id="PS50835">
    <property type="entry name" value="IG_LIKE"/>
    <property type="match status" value="2"/>
</dbReference>
<dbReference type="InterPro" id="IPR003599">
    <property type="entry name" value="Ig_sub"/>
</dbReference>
<proteinExistence type="predicted"/>
<evidence type="ECO:0000256" key="1">
    <source>
        <dbReference type="ARBA" id="ARBA00004236"/>
    </source>
</evidence>
<dbReference type="GeneID" id="113160099"/>
<dbReference type="OrthoDB" id="8947657at2759"/>
<dbReference type="FunCoup" id="A0A3Q1H988">
    <property type="interactions" value="19"/>
</dbReference>
<evidence type="ECO:0000256" key="6">
    <source>
        <dbReference type="ARBA" id="ARBA00023157"/>
    </source>
</evidence>
<keyword evidence="4" id="KW-0391">Immunity</keyword>
<dbReference type="STRING" id="64144.ENSATEP00000004039"/>
<evidence type="ECO:0000313" key="11">
    <source>
        <dbReference type="Ensembl" id="ENSATEP00000004039.1"/>
    </source>
</evidence>
<dbReference type="GO" id="GO:0009617">
    <property type="term" value="P:response to bacterium"/>
    <property type="evidence" value="ECO:0007669"/>
    <property type="project" value="TreeGrafter"/>
</dbReference>
<feature type="chain" id="PRO_5018619910" description="Ig-like domain-containing protein" evidence="9">
    <location>
        <begin position="20"/>
        <end position="351"/>
    </location>
</feature>
<keyword evidence="7" id="KW-0325">Glycoprotein</keyword>
<dbReference type="Ensembl" id="ENSATET00000004075.3">
    <property type="protein sequence ID" value="ENSATEP00000004039.1"/>
    <property type="gene ID" value="ENSATEG00000002839.3"/>
</dbReference>
<dbReference type="GeneTree" id="ENSGT01030000234530"/>
<dbReference type="InterPro" id="IPR052051">
    <property type="entry name" value="TCR_complex_component"/>
</dbReference>
<dbReference type="SUPFAM" id="SSF48726">
    <property type="entry name" value="Immunoglobulin"/>
    <property type="match status" value="2"/>
</dbReference>
<evidence type="ECO:0000256" key="8">
    <source>
        <dbReference type="SAM" id="Phobius"/>
    </source>
</evidence>
<protein>
    <recommendedName>
        <fullName evidence="10">Ig-like domain-containing protein</fullName>
    </recommendedName>
</protein>
<organism evidence="11 12">
    <name type="scientific">Anabas testudineus</name>
    <name type="common">Climbing perch</name>
    <name type="synonym">Anthias testudineus</name>
    <dbReference type="NCBI Taxonomy" id="64144"/>
    <lineage>
        <taxon>Eukaryota</taxon>
        <taxon>Metazoa</taxon>
        <taxon>Chordata</taxon>
        <taxon>Craniata</taxon>
        <taxon>Vertebrata</taxon>
        <taxon>Euteleostomi</taxon>
        <taxon>Actinopterygii</taxon>
        <taxon>Neopterygii</taxon>
        <taxon>Teleostei</taxon>
        <taxon>Neoteleostei</taxon>
        <taxon>Acanthomorphata</taxon>
        <taxon>Anabantaria</taxon>
        <taxon>Anabantiformes</taxon>
        <taxon>Anabantoidei</taxon>
        <taxon>Anabantidae</taxon>
        <taxon>Anabas</taxon>
    </lineage>
</organism>
<evidence type="ECO:0000256" key="3">
    <source>
        <dbReference type="ARBA" id="ARBA00022729"/>
    </source>
</evidence>
<evidence type="ECO:0000256" key="2">
    <source>
        <dbReference type="ARBA" id="ARBA00022475"/>
    </source>
</evidence>
<evidence type="ECO:0000256" key="7">
    <source>
        <dbReference type="ARBA" id="ARBA00023180"/>
    </source>
</evidence>
<keyword evidence="3 9" id="KW-0732">Signal</keyword>
<keyword evidence="5 8" id="KW-0472">Membrane</keyword>
<dbReference type="Gene3D" id="2.60.40.10">
    <property type="entry name" value="Immunoglobulins"/>
    <property type="match status" value="2"/>
</dbReference>
<dbReference type="OMA" id="RNCGQTK"/>
<evidence type="ECO:0000256" key="4">
    <source>
        <dbReference type="ARBA" id="ARBA00022859"/>
    </source>
</evidence>